<dbReference type="Proteomes" id="UP000249829">
    <property type="component" value="Unassembled WGS sequence"/>
</dbReference>
<dbReference type="InterPro" id="IPR036864">
    <property type="entry name" value="Zn2-C6_fun-type_DNA-bd_sf"/>
</dbReference>
<dbReference type="GO" id="GO:0008270">
    <property type="term" value="F:zinc ion binding"/>
    <property type="evidence" value="ECO:0007669"/>
    <property type="project" value="InterPro"/>
</dbReference>
<keyword evidence="9" id="KW-1185">Reference proteome</keyword>
<dbReference type="AlphaFoldDB" id="A0A2V5HJ15"/>
<dbReference type="GO" id="GO:0003677">
    <property type="term" value="F:DNA binding"/>
    <property type="evidence" value="ECO:0007669"/>
    <property type="project" value="UniProtKB-KW"/>
</dbReference>
<dbReference type="OMA" id="FLHVHNQ"/>
<gene>
    <name evidence="8" type="ORF">BO99DRAFT_340840</name>
</gene>
<evidence type="ECO:0000259" key="7">
    <source>
        <dbReference type="PROSITE" id="PS50048"/>
    </source>
</evidence>
<keyword evidence="3" id="KW-0805">Transcription regulation</keyword>
<dbReference type="Pfam" id="PF04082">
    <property type="entry name" value="Fungal_trans"/>
    <property type="match status" value="1"/>
</dbReference>
<evidence type="ECO:0000256" key="5">
    <source>
        <dbReference type="ARBA" id="ARBA00023163"/>
    </source>
</evidence>
<dbReference type="Pfam" id="PF00172">
    <property type="entry name" value="Zn_clus"/>
    <property type="match status" value="1"/>
</dbReference>
<dbReference type="PROSITE" id="PS50048">
    <property type="entry name" value="ZN2_CY6_FUNGAL_2"/>
    <property type="match status" value="1"/>
</dbReference>
<keyword evidence="2" id="KW-0479">Metal-binding</keyword>
<dbReference type="InterPro" id="IPR007219">
    <property type="entry name" value="XnlR_reg_dom"/>
</dbReference>
<proteinExistence type="predicted"/>
<sequence length="651" mass="72593">MGPLIAPLQKGNLKRIRQACANCRRRKTKCSGERPICSHCRRNKHSCIYEPYSVTISDNPPNTATAPTCENTQLLQRISVIESRLAELSERAAHQPRYFPPRASIPLTQPAVPGLHPFVTPSQPVLDSILETYFLHVHNQPYSNFQENSFRQEIQNGTLPRCLILAILASAVRFSTHEFYAGRALQTSEVYAREAWLSVLTDHLTVEDNMGVHVVQTVNMLAVIDYTAGRVNSGWLKIGLAARISQGLGLMSEPDAWLPAAEQEERRRAFWSVYLLDKLISCGRSRPLVILDQDCQIQLPCDETTIQLGEMKETYTLHQLLNWSTEIAESPSPFALVILLASIFGRCTRYVYANRHTDGIPPWDTESEYIAISSSLLLFESYATSENASVVDILRNSAEATGTLNQQELGHQTFAHTLFHLCHCLLNHPFVLKICLQPFGSKVPHSFVTRALQNGVDHATHLVRLLRDVSEAGGLVESSFYAYCVAIAGVILSIASQEEHQNLSCRLSDMRDCFQYAVDILDQLAKIWTHAANMSIRLRDFHAQRHGLSSIIDAKTPLSDPGPVSEETLWSMLDYSILGSNPRKTSSASGSDYPSISSPISWALGPSMPISTSSPRIDLSHEDMFRGLSPALRLHEVEFLLNSSTLTTELM</sequence>
<evidence type="ECO:0000256" key="2">
    <source>
        <dbReference type="ARBA" id="ARBA00022723"/>
    </source>
</evidence>
<dbReference type="EMBL" id="KZ825174">
    <property type="protein sequence ID" value="PYI16090.1"/>
    <property type="molecule type" value="Genomic_DNA"/>
</dbReference>
<dbReference type="InterPro" id="IPR050815">
    <property type="entry name" value="TF_fung"/>
</dbReference>
<dbReference type="SMART" id="SM00906">
    <property type="entry name" value="Fungal_trans"/>
    <property type="match status" value="1"/>
</dbReference>
<evidence type="ECO:0000256" key="4">
    <source>
        <dbReference type="ARBA" id="ARBA00023125"/>
    </source>
</evidence>
<evidence type="ECO:0000256" key="1">
    <source>
        <dbReference type="ARBA" id="ARBA00004123"/>
    </source>
</evidence>
<dbReference type="PROSITE" id="PS00463">
    <property type="entry name" value="ZN2_CY6_FUNGAL_1"/>
    <property type="match status" value="1"/>
</dbReference>
<dbReference type="GO" id="GO:0006351">
    <property type="term" value="P:DNA-templated transcription"/>
    <property type="evidence" value="ECO:0007669"/>
    <property type="project" value="InterPro"/>
</dbReference>
<dbReference type="GO" id="GO:0000981">
    <property type="term" value="F:DNA-binding transcription factor activity, RNA polymerase II-specific"/>
    <property type="evidence" value="ECO:0007669"/>
    <property type="project" value="InterPro"/>
</dbReference>
<dbReference type="SMART" id="SM00066">
    <property type="entry name" value="GAL4"/>
    <property type="match status" value="1"/>
</dbReference>
<dbReference type="InterPro" id="IPR001138">
    <property type="entry name" value="Zn2Cys6_DnaBD"/>
</dbReference>
<dbReference type="CDD" id="cd00067">
    <property type="entry name" value="GAL4"/>
    <property type="match status" value="1"/>
</dbReference>
<dbReference type="GO" id="GO:0005634">
    <property type="term" value="C:nucleus"/>
    <property type="evidence" value="ECO:0007669"/>
    <property type="project" value="UniProtKB-SubCell"/>
</dbReference>
<name>A0A2V5HJ15_ASPV1</name>
<dbReference type="PANTHER" id="PTHR47338">
    <property type="entry name" value="ZN(II)2CYS6 TRANSCRIPTION FACTOR (EUROFUNG)-RELATED"/>
    <property type="match status" value="1"/>
</dbReference>
<keyword evidence="4" id="KW-0238">DNA-binding</keyword>
<evidence type="ECO:0000313" key="9">
    <source>
        <dbReference type="Proteomes" id="UP000249829"/>
    </source>
</evidence>
<dbReference type="STRING" id="1450538.A0A2V5HJ15"/>
<dbReference type="CDD" id="cd12148">
    <property type="entry name" value="fungal_TF_MHR"/>
    <property type="match status" value="1"/>
</dbReference>
<evidence type="ECO:0000256" key="6">
    <source>
        <dbReference type="ARBA" id="ARBA00023242"/>
    </source>
</evidence>
<organism evidence="8 9">
    <name type="scientific">Aspergillus violaceofuscus (strain CBS 115571)</name>
    <dbReference type="NCBI Taxonomy" id="1450538"/>
    <lineage>
        <taxon>Eukaryota</taxon>
        <taxon>Fungi</taxon>
        <taxon>Dikarya</taxon>
        <taxon>Ascomycota</taxon>
        <taxon>Pezizomycotina</taxon>
        <taxon>Eurotiomycetes</taxon>
        <taxon>Eurotiomycetidae</taxon>
        <taxon>Eurotiales</taxon>
        <taxon>Aspergillaceae</taxon>
        <taxon>Aspergillus</taxon>
    </lineage>
</organism>
<comment type="subcellular location">
    <subcellularLocation>
        <location evidence="1">Nucleus</location>
    </subcellularLocation>
</comment>
<dbReference type="Gene3D" id="4.10.240.10">
    <property type="entry name" value="Zn(2)-C6 fungal-type DNA-binding domain"/>
    <property type="match status" value="1"/>
</dbReference>
<keyword evidence="6" id="KW-0539">Nucleus</keyword>
<evidence type="ECO:0000256" key="3">
    <source>
        <dbReference type="ARBA" id="ARBA00023015"/>
    </source>
</evidence>
<dbReference type="PANTHER" id="PTHR47338:SF4">
    <property type="entry name" value="ZN(II)2CYS6 TRANSCRIPTION FACTOR (EUROFUNG)"/>
    <property type="match status" value="1"/>
</dbReference>
<evidence type="ECO:0000313" key="8">
    <source>
        <dbReference type="EMBL" id="PYI16090.1"/>
    </source>
</evidence>
<keyword evidence="5" id="KW-0804">Transcription</keyword>
<reference evidence="8 9" key="1">
    <citation type="submission" date="2018-02" db="EMBL/GenBank/DDBJ databases">
        <title>The genomes of Aspergillus section Nigri reveals drivers in fungal speciation.</title>
        <authorList>
            <consortium name="DOE Joint Genome Institute"/>
            <person name="Vesth T.C."/>
            <person name="Nybo J."/>
            <person name="Theobald S."/>
            <person name="Brandl J."/>
            <person name="Frisvad J.C."/>
            <person name="Nielsen K.F."/>
            <person name="Lyhne E.K."/>
            <person name="Kogle M.E."/>
            <person name="Kuo A."/>
            <person name="Riley R."/>
            <person name="Clum A."/>
            <person name="Nolan M."/>
            <person name="Lipzen A."/>
            <person name="Salamov A."/>
            <person name="Henrissat B."/>
            <person name="Wiebenga A."/>
            <person name="De vries R.P."/>
            <person name="Grigoriev I.V."/>
            <person name="Mortensen U.H."/>
            <person name="Andersen M.R."/>
            <person name="Baker S.E."/>
        </authorList>
    </citation>
    <scope>NUCLEOTIDE SEQUENCE [LARGE SCALE GENOMIC DNA]</scope>
    <source>
        <strain evidence="8 9">CBS 115571</strain>
    </source>
</reference>
<dbReference type="SUPFAM" id="SSF57701">
    <property type="entry name" value="Zn2/Cys6 DNA-binding domain"/>
    <property type="match status" value="1"/>
</dbReference>
<feature type="domain" description="Zn(2)-C6 fungal-type" evidence="7">
    <location>
        <begin position="19"/>
        <end position="49"/>
    </location>
</feature>
<accession>A0A2V5HJ15</accession>
<protein>
    <recommendedName>
        <fullName evidence="7">Zn(2)-C6 fungal-type domain-containing protein</fullName>
    </recommendedName>
</protein>